<dbReference type="Pfam" id="PF00067">
    <property type="entry name" value="p450"/>
    <property type="match status" value="1"/>
</dbReference>
<dbReference type="AlphaFoldDB" id="A0AA97LXI3"/>
<dbReference type="RefSeq" id="WP_234402163.1">
    <property type="nucleotide sequence ID" value="NZ_CP063196.1"/>
</dbReference>
<sequence>MSSPLPSLPRASVSEQARITATLLTPTLVRGVIVRRPGGMAAVGALDADRHAVETMRRLRAAHGPGPVRTNLFGRRAVLLLEPDQVRRVLEGTPEPFTSANAEKQGALSHFQPHGVLISEGQERQRRREFNETALDTPHRVHALADSFLAVIREEVEILDRALGPDGELTWSRFAPSFWNAVRRIVLGDAARDDQRLTDLLYRLRSDSNWFYLRPRRDRLRAGFGERLRAHLDRADPDSLAGAFAGDRAPGGVDPAGQAPHWLFAFDAAVIAAFRALALIASHPEQAEVLRAELDEHNPAAPEGTARLERLRATVLESVRLWPTTLAILRDSTEATEWDGAVVPAGTAFVILSAFFHRDPERLPYADLFAPEVWLDGTAEEDGLVPFSGGPADCAGRNLVLFTTTALLAALLERRDLRLVEPAALRPDRPLPYSLNHFALRMATRPVRPHGVPGNRPSPPRRRTDSVQEGTTTMANPTFIEVQKALSGVDYPANRDDLVNHARGRGAEDRVLEALRGVADRSYSGPDEVSKAVSETTGGR</sequence>
<evidence type="ECO:0000256" key="1">
    <source>
        <dbReference type="ARBA" id="ARBA00010617"/>
    </source>
</evidence>
<dbReference type="Proteomes" id="UP000265719">
    <property type="component" value="Chromosome"/>
</dbReference>
<gene>
    <name evidence="4" type="ORF">NI17_001715</name>
</gene>
<dbReference type="GO" id="GO:0016705">
    <property type="term" value="F:oxidoreductase activity, acting on paired donors, with incorporation or reduction of molecular oxygen"/>
    <property type="evidence" value="ECO:0007669"/>
    <property type="project" value="InterPro"/>
</dbReference>
<dbReference type="Gene3D" id="1.10.630.10">
    <property type="entry name" value="Cytochrome P450"/>
    <property type="match status" value="1"/>
</dbReference>
<dbReference type="SUPFAM" id="SSF48264">
    <property type="entry name" value="Cytochrome P450"/>
    <property type="match status" value="1"/>
</dbReference>
<name>A0AA97LXI3_9ACTN</name>
<evidence type="ECO:0000313" key="4">
    <source>
        <dbReference type="EMBL" id="UOE19998.1"/>
    </source>
</evidence>
<dbReference type="InterPro" id="IPR002401">
    <property type="entry name" value="Cyt_P450_E_grp-I"/>
</dbReference>
<feature type="binding site" description="axial binding residue" evidence="2">
    <location>
        <position position="394"/>
    </location>
    <ligand>
        <name>heme</name>
        <dbReference type="ChEBI" id="CHEBI:30413"/>
    </ligand>
    <ligandPart>
        <name>Fe</name>
        <dbReference type="ChEBI" id="CHEBI:18248"/>
    </ligandPart>
</feature>
<dbReference type="GO" id="GO:0005506">
    <property type="term" value="F:iron ion binding"/>
    <property type="evidence" value="ECO:0007669"/>
    <property type="project" value="InterPro"/>
</dbReference>
<keyword evidence="2" id="KW-0479">Metal-binding</keyword>
<evidence type="ECO:0000313" key="5">
    <source>
        <dbReference type="Proteomes" id="UP000265719"/>
    </source>
</evidence>
<accession>A0AA97LXI3</accession>
<dbReference type="InterPro" id="IPR001128">
    <property type="entry name" value="Cyt_P450"/>
</dbReference>
<feature type="region of interest" description="Disordered" evidence="3">
    <location>
        <begin position="521"/>
        <end position="540"/>
    </location>
</feature>
<proteinExistence type="inferred from homology"/>
<keyword evidence="2" id="KW-0349">Heme</keyword>
<keyword evidence="5" id="KW-1185">Reference proteome</keyword>
<dbReference type="PANTHER" id="PTHR24305:SF166">
    <property type="entry name" value="CYTOCHROME P450 12A4, MITOCHONDRIAL-RELATED"/>
    <property type="match status" value="1"/>
</dbReference>
<dbReference type="GO" id="GO:0004497">
    <property type="term" value="F:monooxygenase activity"/>
    <property type="evidence" value="ECO:0007669"/>
    <property type="project" value="InterPro"/>
</dbReference>
<dbReference type="InterPro" id="IPR036396">
    <property type="entry name" value="Cyt_P450_sf"/>
</dbReference>
<comment type="similarity">
    <text evidence="1">Belongs to the cytochrome P450 family.</text>
</comment>
<organism evidence="4 5">
    <name type="scientific">Thermobifida halotolerans</name>
    <dbReference type="NCBI Taxonomy" id="483545"/>
    <lineage>
        <taxon>Bacteria</taxon>
        <taxon>Bacillati</taxon>
        <taxon>Actinomycetota</taxon>
        <taxon>Actinomycetes</taxon>
        <taxon>Streptosporangiales</taxon>
        <taxon>Nocardiopsidaceae</taxon>
        <taxon>Thermobifida</taxon>
    </lineage>
</organism>
<evidence type="ECO:0000256" key="2">
    <source>
        <dbReference type="PIRSR" id="PIRSR602401-1"/>
    </source>
</evidence>
<dbReference type="PRINTS" id="PR00463">
    <property type="entry name" value="EP450I"/>
</dbReference>
<dbReference type="PANTHER" id="PTHR24305">
    <property type="entry name" value="CYTOCHROME P450"/>
    <property type="match status" value="1"/>
</dbReference>
<dbReference type="KEGG" id="thao:NI17_001715"/>
<protein>
    <submittedName>
        <fullName evidence="4">Cytochrome P450</fullName>
    </submittedName>
</protein>
<dbReference type="GO" id="GO:0020037">
    <property type="term" value="F:heme binding"/>
    <property type="evidence" value="ECO:0007669"/>
    <property type="project" value="InterPro"/>
</dbReference>
<feature type="region of interest" description="Disordered" evidence="3">
    <location>
        <begin position="446"/>
        <end position="471"/>
    </location>
</feature>
<evidence type="ECO:0000256" key="3">
    <source>
        <dbReference type="SAM" id="MobiDB-lite"/>
    </source>
</evidence>
<reference evidence="4" key="1">
    <citation type="submission" date="2020-10" db="EMBL/GenBank/DDBJ databases">
        <title>De novo genome project of the cellulose decomposer Thermobifida halotolerans type strain.</title>
        <authorList>
            <person name="Nagy I."/>
            <person name="Horvath B."/>
            <person name="Kukolya J."/>
            <person name="Nagy I."/>
            <person name="Orsini M."/>
        </authorList>
    </citation>
    <scope>NUCLEOTIDE SEQUENCE</scope>
    <source>
        <strain evidence="4">DSM 44931</strain>
    </source>
</reference>
<dbReference type="Pfam" id="PF11387">
    <property type="entry name" value="DUF2795"/>
    <property type="match status" value="1"/>
</dbReference>
<dbReference type="InterPro" id="IPR050121">
    <property type="entry name" value="Cytochrome_P450_monoxygenase"/>
</dbReference>
<dbReference type="InterPro" id="IPR021527">
    <property type="entry name" value="DUF2795"/>
</dbReference>
<dbReference type="EMBL" id="CP063196">
    <property type="protein sequence ID" value="UOE19998.1"/>
    <property type="molecule type" value="Genomic_DNA"/>
</dbReference>
<keyword evidence="2" id="KW-0408">Iron</keyword>
<comment type="cofactor">
    <cofactor evidence="2">
        <name>heme</name>
        <dbReference type="ChEBI" id="CHEBI:30413"/>
    </cofactor>
</comment>